<dbReference type="GO" id="GO:0003677">
    <property type="term" value="F:DNA binding"/>
    <property type="evidence" value="ECO:0007669"/>
    <property type="project" value="UniProtKB-KW"/>
</dbReference>
<dbReference type="InterPro" id="IPR021786">
    <property type="entry name" value="Cdc5p/Cef1_C"/>
</dbReference>
<evidence type="ECO:0000313" key="11">
    <source>
        <dbReference type="EMBL" id="ORY78150.1"/>
    </source>
</evidence>
<keyword evidence="5" id="KW-0238">DNA-binding</keyword>
<dbReference type="PANTHER" id="PTHR45885">
    <property type="entry name" value="CELL DIVISION CYCLE 5-LIKE PROTEIN"/>
    <property type="match status" value="1"/>
</dbReference>
<keyword evidence="2" id="KW-0507">mRNA processing</keyword>
<dbReference type="SUPFAM" id="SSF46689">
    <property type="entry name" value="Homeodomain-like"/>
    <property type="match status" value="1"/>
</dbReference>
<accession>A0A1Y2F2N6</accession>
<evidence type="ECO:0000256" key="3">
    <source>
        <dbReference type="ARBA" id="ARBA00022728"/>
    </source>
</evidence>
<feature type="compositionally biased region" description="Basic and acidic residues" evidence="8">
    <location>
        <begin position="264"/>
        <end position="290"/>
    </location>
</feature>
<dbReference type="InterPro" id="IPR009057">
    <property type="entry name" value="Homeodomain-like_sf"/>
</dbReference>
<proteinExistence type="inferred from homology"/>
<dbReference type="OMA" id="KMGMAGE"/>
<evidence type="ECO:0000256" key="7">
    <source>
        <dbReference type="ARBA" id="ARBA00023242"/>
    </source>
</evidence>
<dbReference type="GO" id="GO:0000398">
    <property type="term" value="P:mRNA splicing, via spliceosome"/>
    <property type="evidence" value="ECO:0007669"/>
    <property type="project" value="InterPro"/>
</dbReference>
<evidence type="ECO:0000313" key="12">
    <source>
        <dbReference type="Proteomes" id="UP000193685"/>
    </source>
</evidence>
<keyword evidence="4" id="KW-0677">Repeat</keyword>
<keyword evidence="7" id="KW-0539">Nucleus</keyword>
<feature type="region of interest" description="Disordered" evidence="8">
    <location>
        <begin position="113"/>
        <end position="161"/>
    </location>
</feature>
<evidence type="ECO:0000256" key="5">
    <source>
        <dbReference type="ARBA" id="ARBA00023125"/>
    </source>
</evidence>
<dbReference type="InterPro" id="IPR017930">
    <property type="entry name" value="Myb_dom"/>
</dbReference>
<feature type="domain" description="HTH myb-type" evidence="10">
    <location>
        <begin position="1"/>
        <end position="56"/>
    </location>
</feature>
<evidence type="ECO:0000256" key="1">
    <source>
        <dbReference type="ARBA" id="ARBA00010506"/>
    </source>
</evidence>
<evidence type="ECO:0000256" key="2">
    <source>
        <dbReference type="ARBA" id="ARBA00022664"/>
    </source>
</evidence>
<evidence type="ECO:0000259" key="10">
    <source>
        <dbReference type="PROSITE" id="PS51294"/>
    </source>
</evidence>
<dbReference type="OrthoDB" id="1410009at2759"/>
<feature type="domain" description="Myb-like" evidence="9">
    <location>
        <begin position="53"/>
        <end position="102"/>
    </location>
</feature>
<gene>
    <name evidence="11" type="ORF">BCR37DRAFT_410733</name>
</gene>
<evidence type="ECO:0000256" key="8">
    <source>
        <dbReference type="SAM" id="MobiDB-lite"/>
    </source>
</evidence>
<protein>
    <submittedName>
        <fullName evidence="11">Pre-mRNA splicing factor component-domain-containing protein</fullName>
    </submittedName>
</protein>
<name>A0A1Y2F2N6_PROLT</name>
<dbReference type="CDD" id="cd00167">
    <property type="entry name" value="SANT"/>
    <property type="match status" value="1"/>
</dbReference>
<keyword evidence="6" id="KW-0508">mRNA splicing</keyword>
<dbReference type="GO" id="GO:0005681">
    <property type="term" value="C:spliceosomal complex"/>
    <property type="evidence" value="ECO:0007669"/>
    <property type="project" value="UniProtKB-KW"/>
</dbReference>
<dbReference type="PROSITE" id="PS51294">
    <property type="entry name" value="HTH_MYB"/>
    <property type="match status" value="2"/>
</dbReference>
<feature type="region of interest" description="Disordered" evidence="8">
    <location>
        <begin position="264"/>
        <end position="292"/>
    </location>
</feature>
<dbReference type="Proteomes" id="UP000193685">
    <property type="component" value="Unassembled WGS sequence"/>
</dbReference>
<dbReference type="InterPro" id="IPR047240">
    <property type="entry name" value="SANT_CDC5L_II"/>
</dbReference>
<comment type="caution">
    <text evidence="11">The sequence shown here is derived from an EMBL/GenBank/DDBJ whole genome shotgun (WGS) entry which is preliminary data.</text>
</comment>
<dbReference type="RefSeq" id="XP_040723261.1">
    <property type="nucleotide sequence ID" value="XM_040872184.1"/>
</dbReference>
<keyword evidence="12" id="KW-1185">Reference proteome</keyword>
<feature type="compositionally biased region" description="Basic and acidic residues" evidence="8">
    <location>
        <begin position="129"/>
        <end position="151"/>
    </location>
</feature>
<dbReference type="PROSITE" id="PS50090">
    <property type="entry name" value="MYB_LIKE"/>
    <property type="match status" value="2"/>
</dbReference>
<dbReference type="Pfam" id="PF00249">
    <property type="entry name" value="Myb_DNA-binding"/>
    <property type="match status" value="2"/>
</dbReference>
<feature type="domain" description="HTH myb-type" evidence="10">
    <location>
        <begin position="57"/>
        <end position="106"/>
    </location>
</feature>
<organism evidence="11 12">
    <name type="scientific">Protomyces lactucae-debilis</name>
    <dbReference type="NCBI Taxonomy" id="2754530"/>
    <lineage>
        <taxon>Eukaryota</taxon>
        <taxon>Fungi</taxon>
        <taxon>Dikarya</taxon>
        <taxon>Ascomycota</taxon>
        <taxon>Taphrinomycotina</taxon>
        <taxon>Taphrinomycetes</taxon>
        <taxon>Taphrinales</taxon>
        <taxon>Protomycetaceae</taxon>
        <taxon>Protomyces</taxon>
    </lineage>
</organism>
<dbReference type="Gene3D" id="1.10.10.60">
    <property type="entry name" value="Homeodomain-like"/>
    <property type="match status" value="2"/>
</dbReference>
<dbReference type="PANTHER" id="PTHR45885:SF1">
    <property type="entry name" value="CELL DIVISION CYCLE 5-LIKE PROTEIN"/>
    <property type="match status" value="1"/>
</dbReference>
<keyword evidence="3" id="KW-0747">Spliceosome</keyword>
<dbReference type="AlphaFoldDB" id="A0A1Y2F2N6"/>
<evidence type="ECO:0000256" key="6">
    <source>
        <dbReference type="ARBA" id="ARBA00023187"/>
    </source>
</evidence>
<dbReference type="CDD" id="cd11659">
    <property type="entry name" value="SANT_CDC5_II"/>
    <property type="match status" value="1"/>
</dbReference>
<dbReference type="InterPro" id="IPR001005">
    <property type="entry name" value="SANT/Myb"/>
</dbReference>
<evidence type="ECO:0000256" key="4">
    <source>
        <dbReference type="ARBA" id="ARBA00022737"/>
    </source>
</evidence>
<dbReference type="GO" id="GO:0000974">
    <property type="term" value="C:Prp19 complex"/>
    <property type="evidence" value="ECO:0007669"/>
    <property type="project" value="InterPro"/>
</dbReference>
<dbReference type="InterPro" id="IPR047242">
    <property type="entry name" value="CDC5L/Cef1"/>
</dbReference>
<comment type="similarity">
    <text evidence="1">Belongs to the CEF1 family.</text>
</comment>
<dbReference type="EMBL" id="MCFI01000018">
    <property type="protein sequence ID" value="ORY78150.1"/>
    <property type="molecule type" value="Genomic_DNA"/>
</dbReference>
<reference evidence="11 12" key="1">
    <citation type="submission" date="2016-07" db="EMBL/GenBank/DDBJ databases">
        <title>Pervasive Adenine N6-methylation of Active Genes in Fungi.</title>
        <authorList>
            <consortium name="DOE Joint Genome Institute"/>
            <person name="Mondo S.J."/>
            <person name="Dannebaum R.O."/>
            <person name="Kuo R.C."/>
            <person name="Labutti K."/>
            <person name="Haridas S."/>
            <person name="Kuo A."/>
            <person name="Salamov A."/>
            <person name="Ahrendt S.R."/>
            <person name="Lipzen A."/>
            <person name="Sullivan W."/>
            <person name="Andreopoulos W.B."/>
            <person name="Clum A."/>
            <person name="Lindquist E."/>
            <person name="Daum C."/>
            <person name="Ramamoorthy G.K."/>
            <person name="Gryganskyi A."/>
            <person name="Culley D."/>
            <person name="Magnuson J.K."/>
            <person name="James T.Y."/>
            <person name="O'Malley M.A."/>
            <person name="Stajich J.E."/>
            <person name="Spatafora J.W."/>
            <person name="Visel A."/>
            <person name="Grigoriev I.V."/>
        </authorList>
    </citation>
    <scope>NUCLEOTIDE SEQUENCE [LARGE SCALE GENOMIC DNA]</scope>
    <source>
        <strain evidence="11 12">12-1054</strain>
    </source>
</reference>
<dbReference type="STRING" id="56484.A0A1Y2F2N6"/>
<dbReference type="SMART" id="SM00717">
    <property type="entry name" value="SANT"/>
    <property type="match status" value="2"/>
</dbReference>
<feature type="domain" description="Myb-like" evidence="9">
    <location>
        <begin position="1"/>
        <end position="52"/>
    </location>
</feature>
<evidence type="ECO:0000259" key="9">
    <source>
        <dbReference type="PROSITE" id="PS50090"/>
    </source>
</evidence>
<dbReference type="GeneID" id="63788783"/>
<dbReference type="FunFam" id="1.10.10.60:FF:000021">
    <property type="entry name" value="CDC5 cell division cycle 5-like"/>
    <property type="match status" value="1"/>
</dbReference>
<feature type="region of interest" description="Disordered" evidence="8">
    <location>
        <begin position="394"/>
        <end position="442"/>
    </location>
</feature>
<dbReference type="Pfam" id="PF11831">
    <property type="entry name" value="Myb_Cef"/>
    <property type="match status" value="1"/>
</dbReference>
<sequence length="744" mass="83066">MESIKGGVWKNVEDEILKAAISKYGKNQWARISSLLVRKTAKQCKARWYEWLDPSIKKIEWTKDEDEKLLHLAKLLPTQWRTIAPIVGRTSTQCLERYQQLLDDAEAAENNELGLAGPGMESSAPTADSVRKLRPGEVDPDPETKPAKPDAIDMDEDEKEMLSEARARLANTQGKKAKRKQRERLLEETKRLSVIAKRRELKAAGVNIKLNWRKKGVLDYNADIPFEHKPALGFYDTTEENEVNEHERSKMDFRQIEALRKKEEDMLAERKAQQGTKRDKDAQAEPDKLDANSTAAALERLRKAEQVTKRRKLNLPGPQVSDQEIEEIVKMGMTSRAAGEAARLDDASNQASRDLVASDYGPIGSSQPIRTPRTPAAQDTILNEANNLRAMTNTQSSLLGGENTPIYGRTDGTGYSGATPRAHASATPHPMRAPTSGPRRAGMTPLRTPQRDMLQLLHLRDAFASLPAPKNDFELEEPEEMEQEAVVELSAEDAEARDARLAREREAADAARRAKQSQVMQRALPRPLNVDYPAFLAETPKNPSELIRLEMARLLAFDARRYPISREVKQIVPKEALGIDREIDVEAMEAARALIAAEMQGEPKDLFADRPSFTAAALPGLQHYDDEQDQVEAAKEVFLPALQDNLAKDANDAAKLDKKCQVRLGGYLSRATMLSAKMTEAAAALTEARMTLETFRYLKVNEGAAIQTRTESLEVDVAALMRARNEGQARFVVLQEKKESLASQ</sequence>